<feature type="domain" description="Aconitase/3-isopropylmalate dehydratase large subunit alpha/beta/alpha" evidence="14">
    <location>
        <begin position="7"/>
        <end position="457"/>
    </location>
</feature>
<dbReference type="STRING" id="399497.BW733_15175"/>
<dbReference type="InterPro" id="IPR015931">
    <property type="entry name" value="Acnase/IPM_dHydase_lsu_aba_1/3"/>
</dbReference>
<comment type="pathway">
    <text evidence="3 12">Amino-acid biosynthesis; L-leucine biosynthesis; L-leucine from 3-methyl-2-oxobutanoate: step 2/4.</text>
</comment>
<evidence type="ECO:0000256" key="6">
    <source>
        <dbReference type="ARBA" id="ARBA00022605"/>
    </source>
</evidence>
<dbReference type="GO" id="GO:0003861">
    <property type="term" value="F:3-isopropylmalate dehydratase activity"/>
    <property type="evidence" value="ECO:0007669"/>
    <property type="project" value="UniProtKB-UniRule"/>
</dbReference>
<dbReference type="OrthoDB" id="9802769at2"/>
<evidence type="ECO:0000313" key="16">
    <source>
        <dbReference type="Proteomes" id="UP000188235"/>
    </source>
</evidence>
<dbReference type="GO" id="GO:0009098">
    <property type="term" value="P:L-leucine biosynthetic process"/>
    <property type="evidence" value="ECO:0007669"/>
    <property type="project" value="UniProtKB-UniRule"/>
</dbReference>
<dbReference type="InterPro" id="IPR036008">
    <property type="entry name" value="Aconitase_4Fe-4S_dom"/>
</dbReference>
<dbReference type="UniPathway" id="UPA00946"/>
<evidence type="ECO:0000256" key="9">
    <source>
        <dbReference type="ARBA" id="ARBA00023014"/>
    </source>
</evidence>
<name>A0A1Q2D0T5_9ACTN</name>
<keyword evidence="9 12" id="KW-0411">Iron-sulfur</keyword>
<evidence type="ECO:0000256" key="2">
    <source>
        <dbReference type="ARBA" id="ARBA00002695"/>
    </source>
</evidence>
<keyword evidence="11 12" id="KW-0100">Branched-chain amino acid biosynthesis</keyword>
<evidence type="ECO:0000313" key="15">
    <source>
        <dbReference type="EMBL" id="AQP51963.1"/>
    </source>
</evidence>
<keyword evidence="5 12" id="KW-0004">4Fe-4S</keyword>
<dbReference type="NCBIfam" id="NF009116">
    <property type="entry name" value="PRK12466.1"/>
    <property type="match status" value="1"/>
</dbReference>
<dbReference type="PANTHER" id="PTHR43822:SF9">
    <property type="entry name" value="3-ISOPROPYLMALATE DEHYDRATASE"/>
    <property type="match status" value="1"/>
</dbReference>
<dbReference type="InterPro" id="IPR050067">
    <property type="entry name" value="IPM_dehydratase_rel_enz"/>
</dbReference>
<dbReference type="Proteomes" id="UP000188235">
    <property type="component" value="Chromosome"/>
</dbReference>
<dbReference type="SUPFAM" id="SSF53732">
    <property type="entry name" value="Aconitase iron-sulfur domain"/>
    <property type="match status" value="1"/>
</dbReference>
<dbReference type="FunFam" id="3.30.499.10:FF:000007">
    <property type="entry name" value="3-isopropylmalate dehydratase large subunit"/>
    <property type="match status" value="1"/>
</dbReference>
<dbReference type="RefSeq" id="WP_077351741.1">
    <property type="nucleotide sequence ID" value="NZ_CP019607.1"/>
</dbReference>
<comment type="subunit">
    <text evidence="12">Heterodimer of LeuC and LeuD.</text>
</comment>
<dbReference type="InterPro" id="IPR018136">
    <property type="entry name" value="Aconitase_4Fe-4S_BS"/>
</dbReference>
<evidence type="ECO:0000256" key="12">
    <source>
        <dbReference type="HAMAP-Rule" id="MF_01026"/>
    </source>
</evidence>
<dbReference type="EC" id="4.2.1.33" evidence="12"/>
<dbReference type="Gene3D" id="3.30.499.10">
    <property type="entry name" value="Aconitase, domain 3"/>
    <property type="match status" value="2"/>
</dbReference>
<dbReference type="GO" id="GO:0046872">
    <property type="term" value="F:metal ion binding"/>
    <property type="evidence" value="ECO:0007669"/>
    <property type="project" value="UniProtKB-KW"/>
</dbReference>
<evidence type="ECO:0000256" key="3">
    <source>
        <dbReference type="ARBA" id="ARBA00004729"/>
    </source>
</evidence>
<comment type="cofactor">
    <cofactor evidence="12">
        <name>[4Fe-4S] cluster</name>
        <dbReference type="ChEBI" id="CHEBI:49883"/>
    </cofactor>
    <text evidence="12">Binds 1 [4Fe-4S] cluster per subunit.</text>
</comment>
<dbReference type="NCBIfam" id="TIGR00170">
    <property type="entry name" value="leuC"/>
    <property type="match status" value="1"/>
</dbReference>
<keyword evidence="8 12" id="KW-0408">Iron</keyword>
<dbReference type="PROSITE" id="PS00450">
    <property type="entry name" value="ACONITASE_1"/>
    <property type="match status" value="1"/>
</dbReference>
<dbReference type="PROSITE" id="PS01244">
    <property type="entry name" value="ACONITASE_2"/>
    <property type="match status" value="1"/>
</dbReference>
<comment type="function">
    <text evidence="2 12">Catalyzes the isomerization between 2-isopropylmalate and 3-isopropylmalate, via the formation of 2-isopropylmaleate.</text>
</comment>
<dbReference type="UniPathway" id="UPA00048">
    <property type="reaction ID" value="UER00071"/>
</dbReference>
<feature type="binding site" evidence="12">
    <location>
        <position position="407"/>
    </location>
    <ligand>
        <name>[4Fe-4S] cluster</name>
        <dbReference type="ChEBI" id="CHEBI:49883"/>
    </ligand>
</feature>
<evidence type="ECO:0000256" key="7">
    <source>
        <dbReference type="ARBA" id="ARBA00022723"/>
    </source>
</evidence>
<protein>
    <recommendedName>
        <fullName evidence="12">3-isopropylmalate dehydratase large subunit</fullName>
        <ecNumber evidence="12">4.2.1.33</ecNumber>
    </recommendedName>
    <alternativeName>
        <fullName evidence="12">Alpha-IPM isomerase</fullName>
        <shortName evidence="12">IPMI</shortName>
    </alternativeName>
    <alternativeName>
        <fullName evidence="12">Isopropylmalate isomerase</fullName>
    </alternativeName>
</protein>
<evidence type="ECO:0000256" key="8">
    <source>
        <dbReference type="ARBA" id="ARBA00023004"/>
    </source>
</evidence>
<dbReference type="InterPro" id="IPR004430">
    <property type="entry name" value="3-IsopropMal_deHydase_lsu"/>
</dbReference>
<comment type="similarity">
    <text evidence="12">Belongs to the aconitase/IPM isomerase family. LeuC type 1 subfamily.</text>
</comment>
<reference evidence="15 16" key="1">
    <citation type="journal article" date="2008" name="Int. J. Syst. Evol. Microbiol.">
        <title>Tessaracoccus flavescens sp. nov., isolated from marine sediment.</title>
        <authorList>
            <person name="Lee D.W."/>
            <person name="Lee S.D."/>
        </authorList>
    </citation>
    <scope>NUCLEOTIDE SEQUENCE [LARGE SCALE GENOMIC DNA]</scope>
    <source>
        <strain evidence="15 16">SST-39T</strain>
    </source>
</reference>
<dbReference type="NCBIfam" id="NF004016">
    <property type="entry name" value="PRK05478.1"/>
    <property type="match status" value="1"/>
</dbReference>
<dbReference type="GO" id="GO:0051539">
    <property type="term" value="F:4 iron, 4 sulfur cluster binding"/>
    <property type="evidence" value="ECO:0007669"/>
    <property type="project" value="UniProtKB-KW"/>
</dbReference>
<keyword evidence="4 12" id="KW-0432">Leucine biosynthesis</keyword>
<keyword evidence="16" id="KW-1185">Reference proteome</keyword>
<proteinExistence type="inferred from homology"/>
<dbReference type="CDD" id="cd01583">
    <property type="entry name" value="IPMI"/>
    <property type="match status" value="1"/>
</dbReference>
<organism evidence="15 16">
    <name type="scientific">Tessaracoccus flavescens</name>
    <dbReference type="NCBI Taxonomy" id="399497"/>
    <lineage>
        <taxon>Bacteria</taxon>
        <taxon>Bacillati</taxon>
        <taxon>Actinomycetota</taxon>
        <taxon>Actinomycetes</taxon>
        <taxon>Propionibacteriales</taxon>
        <taxon>Propionibacteriaceae</taxon>
        <taxon>Tessaracoccus</taxon>
    </lineage>
</organism>
<feature type="region of interest" description="Disordered" evidence="13">
    <location>
        <begin position="418"/>
        <end position="441"/>
    </location>
</feature>
<feature type="binding site" evidence="12">
    <location>
        <position position="347"/>
    </location>
    <ligand>
        <name>[4Fe-4S] cluster</name>
        <dbReference type="ChEBI" id="CHEBI:49883"/>
    </ligand>
</feature>
<comment type="catalytic activity">
    <reaction evidence="1 12">
        <text>(2R,3S)-3-isopropylmalate = (2S)-2-isopropylmalate</text>
        <dbReference type="Rhea" id="RHEA:32287"/>
        <dbReference type="ChEBI" id="CHEBI:1178"/>
        <dbReference type="ChEBI" id="CHEBI:35121"/>
        <dbReference type="EC" id="4.2.1.33"/>
    </reaction>
</comment>
<dbReference type="HAMAP" id="MF_01026">
    <property type="entry name" value="LeuC_type1"/>
    <property type="match status" value="1"/>
</dbReference>
<accession>A0A1Q2D0T5</accession>
<dbReference type="InterPro" id="IPR001030">
    <property type="entry name" value="Acoase/IPM_deHydtase_lsu_aba"/>
</dbReference>
<evidence type="ECO:0000259" key="14">
    <source>
        <dbReference type="Pfam" id="PF00330"/>
    </source>
</evidence>
<evidence type="ECO:0000256" key="1">
    <source>
        <dbReference type="ARBA" id="ARBA00000491"/>
    </source>
</evidence>
<dbReference type="AlphaFoldDB" id="A0A1Q2D0T5"/>
<dbReference type="EMBL" id="CP019607">
    <property type="protein sequence ID" value="AQP51963.1"/>
    <property type="molecule type" value="Genomic_DNA"/>
</dbReference>
<evidence type="ECO:0000256" key="13">
    <source>
        <dbReference type="SAM" id="MobiDB-lite"/>
    </source>
</evidence>
<keyword evidence="6 12" id="KW-0028">Amino-acid biosynthesis</keyword>
<dbReference type="PRINTS" id="PR00415">
    <property type="entry name" value="ACONITASE"/>
</dbReference>
<dbReference type="KEGG" id="tfa:BW733_15175"/>
<evidence type="ECO:0000256" key="11">
    <source>
        <dbReference type="ARBA" id="ARBA00023304"/>
    </source>
</evidence>
<dbReference type="Pfam" id="PF00330">
    <property type="entry name" value="Aconitase"/>
    <property type="match status" value="1"/>
</dbReference>
<keyword evidence="10 12" id="KW-0456">Lyase</keyword>
<feature type="binding site" evidence="12">
    <location>
        <position position="410"/>
    </location>
    <ligand>
        <name>[4Fe-4S] cluster</name>
        <dbReference type="ChEBI" id="CHEBI:49883"/>
    </ligand>
</feature>
<dbReference type="PANTHER" id="PTHR43822">
    <property type="entry name" value="HOMOACONITASE, MITOCHONDRIAL-RELATED"/>
    <property type="match status" value="1"/>
</dbReference>
<evidence type="ECO:0000256" key="4">
    <source>
        <dbReference type="ARBA" id="ARBA00022430"/>
    </source>
</evidence>
<sequence>MGKTLSEKVWDAHVVRSAEGEPDLLYIDLHLVHEVTSPQAFEGLRLAGRPVRRPDLTLATEDHNTPTLNILAPIADPVSKKQVDTLRQNAKDFGVRIHSLGDKDQGVVHIIGPQLGVTQPGMTIVCGDSHTSTHGAFGALAYGIGTSEVEHVLATQTLPQARPKTMAVNINGELPDGVTAKDIVLTLIAKVGTGGGQGYIVEYRGDTIENLSMEGRMTICNMSIEWGAKAGMMAPDETTFAYLKGRPHAPEGEDWDAAVEYWKTLRSDDDATFDVEVDIDATKLTPFVTWGTNPGHGVPLGGSVPAPEDFDSEVEQATAKRALEYMDLTPGTPMRDIAVDTVFLGSCTNGRIEDLRLAASVLQGRKKADSVRMLVVPGSARVRLQAESEGLDKVFLDFGAEWRAAGCSMCLGMNPDQLAPGERSASTSNRNFEGRQGKGGRTHLVSPAVAAATAITGRLSAPADL</sequence>
<keyword evidence="7 12" id="KW-0479">Metal-binding</keyword>
<evidence type="ECO:0000256" key="5">
    <source>
        <dbReference type="ARBA" id="ARBA00022485"/>
    </source>
</evidence>
<evidence type="ECO:0000256" key="10">
    <source>
        <dbReference type="ARBA" id="ARBA00023239"/>
    </source>
</evidence>
<dbReference type="InterPro" id="IPR033941">
    <property type="entry name" value="IPMI_cat"/>
</dbReference>
<gene>
    <name evidence="12" type="primary">leuC</name>
    <name evidence="15" type="ORF">BW733_15175</name>
</gene>